<name>A0A8J3DSR1_9HYPH</name>
<dbReference type="GO" id="GO:0004392">
    <property type="term" value="F:heme oxygenase (decyclizing) activity"/>
    <property type="evidence" value="ECO:0007669"/>
    <property type="project" value="InterPro"/>
</dbReference>
<dbReference type="InterPro" id="IPR016053">
    <property type="entry name" value="Haem_Oase-like"/>
</dbReference>
<reference evidence="1" key="1">
    <citation type="journal article" date="2014" name="Int. J. Syst. Evol. Microbiol.">
        <title>Complete genome sequence of Corynebacterium casei LMG S-19264T (=DSM 44701T), isolated from a smear-ripened cheese.</title>
        <authorList>
            <consortium name="US DOE Joint Genome Institute (JGI-PGF)"/>
            <person name="Walter F."/>
            <person name="Albersmeier A."/>
            <person name="Kalinowski J."/>
            <person name="Ruckert C."/>
        </authorList>
    </citation>
    <scope>NUCLEOTIDE SEQUENCE</scope>
    <source>
        <strain evidence="1">KCTC 42097</strain>
    </source>
</reference>
<dbReference type="Pfam" id="PF01126">
    <property type="entry name" value="Heme_oxygenase"/>
    <property type="match status" value="1"/>
</dbReference>
<organism evidence="1 2">
    <name type="scientific">Limoniibacter endophyticus</name>
    <dbReference type="NCBI Taxonomy" id="1565040"/>
    <lineage>
        <taxon>Bacteria</taxon>
        <taxon>Pseudomonadati</taxon>
        <taxon>Pseudomonadota</taxon>
        <taxon>Alphaproteobacteria</taxon>
        <taxon>Hyphomicrobiales</taxon>
        <taxon>Bartonellaceae</taxon>
        <taxon>Limoniibacter</taxon>
    </lineage>
</organism>
<accession>A0A8J3DSR1</accession>
<dbReference type="Gene3D" id="1.20.910.10">
    <property type="entry name" value="Heme oxygenase-like"/>
    <property type="match status" value="1"/>
</dbReference>
<dbReference type="GO" id="GO:0006788">
    <property type="term" value="P:heme oxidation"/>
    <property type="evidence" value="ECO:0007669"/>
    <property type="project" value="InterPro"/>
</dbReference>
<comment type="caution">
    <text evidence="1">The sequence shown here is derived from an EMBL/GenBank/DDBJ whole genome shotgun (WGS) entry which is preliminary data.</text>
</comment>
<keyword evidence="2" id="KW-1185">Reference proteome</keyword>
<proteinExistence type="predicted"/>
<dbReference type="InterPro" id="IPR016084">
    <property type="entry name" value="Haem_Oase-like_multi-hlx"/>
</dbReference>
<dbReference type="AlphaFoldDB" id="A0A8J3DSR1"/>
<reference evidence="1" key="2">
    <citation type="submission" date="2020-09" db="EMBL/GenBank/DDBJ databases">
        <authorList>
            <person name="Sun Q."/>
            <person name="Kim S."/>
        </authorList>
    </citation>
    <scope>NUCLEOTIDE SEQUENCE</scope>
    <source>
        <strain evidence="1">KCTC 42097</strain>
    </source>
</reference>
<evidence type="ECO:0000313" key="2">
    <source>
        <dbReference type="Proteomes" id="UP000641137"/>
    </source>
</evidence>
<evidence type="ECO:0000313" key="1">
    <source>
        <dbReference type="EMBL" id="GHC72926.1"/>
    </source>
</evidence>
<dbReference type="SUPFAM" id="SSF48613">
    <property type="entry name" value="Heme oxygenase-like"/>
    <property type="match status" value="1"/>
</dbReference>
<protein>
    <submittedName>
        <fullName evidence="1">Heme oxygenase</fullName>
    </submittedName>
</protein>
<dbReference type="CDD" id="cd19166">
    <property type="entry name" value="HemeO-bac"/>
    <property type="match status" value="1"/>
</dbReference>
<dbReference type="EMBL" id="BMZO01000006">
    <property type="protein sequence ID" value="GHC72926.1"/>
    <property type="molecule type" value="Genomic_DNA"/>
</dbReference>
<sequence length="214" mass="23671">MSVHTPIQNWGIRMTMHDPIAQPSAAGRWQTLKVLTAGTHETLDKRIMAARPFENQERYALFLVIQHRFHQAIDTYYDDATLNALIEDLSRRKRLDLIAQDLADLGKMLPSPSEPADAVDPAEKLGWIYVAEGSNLGAAFLLKAAAAIGLNAAHGARHLAAHPDGRGKHWRSFTTVLDSLAFSPEQDDLVCQGAVKAFQYVHRLTDETYDAMAG</sequence>
<dbReference type="Proteomes" id="UP000641137">
    <property type="component" value="Unassembled WGS sequence"/>
</dbReference>
<gene>
    <name evidence="1" type="primary">hemO</name>
    <name evidence="1" type="ORF">GCM10010136_20980</name>
</gene>